<dbReference type="GO" id="GO:0046690">
    <property type="term" value="P:response to tellurium ion"/>
    <property type="evidence" value="ECO:0007669"/>
    <property type="project" value="UniProtKB-KW"/>
</dbReference>
<dbReference type="AlphaFoldDB" id="A1VWQ6"/>
<reference evidence="5" key="1">
    <citation type="journal article" date="2009" name="Environ. Microbiol.">
        <title>The genome of Polaromonas naphthalenivorans strain CJ2, isolated from coal tar-contaminated sediment, reveals physiological and metabolic versatility and evolution through extensive horizontal gene transfer.</title>
        <authorList>
            <person name="Yagi J.M."/>
            <person name="Sims D."/>
            <person name="Brettin T."/>
            <person name="Bruce D."/>
            <person name="Madsen E.L."/>
        </authorList>
    </citation>
    <scope>NUCLEOTIDE SEQUENCE [LARGE SCALE GENOMIC DNA]</scope>
    <source>
        <strain evidence="5">CJ2</strain>
        <plasmid evidence="5">Plasmid pPNAP04</plasmid>
    </source>
</reference>
<evidence type="ECO:0000256" key="1">
    <source>
        <dbReference type="ARBA" id="ARBA00008775"/>
    </source>
</evidence>
<dbReference type="InterPro" id="IPR003325">
    <property type="entry name" value="TerD"/>
</dbReference>
<protein>
    <submittedName>
        <fullName evidence="4">Stress protein</fullName>
    </submittedName>
</protein>
<dbReference type="OrthoDB" id="5321109at2"/>
<dbReference type="CDD" id="cd06974">
    <property type="entry name" value="TerD_like"/>
    <property type="match status" value="1"/>
</dbReference>
<comment type="similarity">
    <text evidence="1">Belongs to the CAPAB/TerDEXZ family.</text>
</comment>
<organism evidence="4 5">
    <name type="scientific">Polaromonas naphthalenivorans (strain CJ2)</name>
    <dbReference type="NCBI Taxonomy" id="365044"/>
    <lineage>
        <taxon>Bacteria</taxon>
        <taxon>Pseudomonadati</taxon>
        <taxon>Pseudomonadota</taxon>
        <taxon>Betaproteobacteria</taxon>
        <taxon>Burkholderiales</taxon>
        <taxon>Comamonadaceae</taxon>
        <taxon>Polaromonas</taxon>
    </lineage>
</organism>
<dbReference type="PANTHER" id="PTHR32097:SF4">
    <property type="entry name" value="GENERAL STRESS PROTEIN 16U"/>
    <property type="match status" value="1"/>
</dbReference>
<sequence length="213" mass="23584">MAVSLKKGHGISLKKNENDLSMVTIGLGWDIQEKKKGFLGGMFGPKEEEYDLDVVAFLCGADGKVQNLGRDSGGNATLMNGDIVFFNNMHHNSGQIWLTGDNRTGAGDGDDEQIIVKLNDLPQQYAKVVFVVQIYKGLENQQSFGMVKNAFIRAVDGKKREMVRFDLSGGAPYENCRSMLFAEMVRETDGWKFNALGTPSPSDSFVEWLKKFA</sequence>
<dbReference type="InterPro" id="IPR051324">
    <property type="entry name" value="Stress/Tellurium_Resist"/>
</dbReference>
<gene>
    <name evidence="4" type="ordered locus">Pnap_4668</name>
</gene>
<dbReference type="RefSeq" id="WP_011798455.1">
    <property type="nucleotide sequence ID" value="NC_008760.1"/>
</dbReference>
<dbReference type="Pfam" id="PF02342">
    <property type="entry name" value="TerD"/>
    <property type="match status" value="1"/>
</dbReference>
<feature type="domain" description="TerD" evidence="3">
    <location>
        <begin position="1"/>
        <end position="199"/>
    </location>
</feature>
<dbReference type="Proteomes" id="UP000000644">
    <property type="component" value="Plasmid pPNAP04"/>
</dbReference>
<geneLocation type="plasmid" evidence="4 5">
    <name>pPNAP04</name>
</geneLocation>
<dbReference type="EMBL" id="CP000533">
    <property type="protein sequence ID" value="ABM40084.1"/>
    <property type="molecule type" value="Genomic_DNA"/>
</dbReference>
<dbReference type="Gene3D" id="2.60.60.30">
    <property type="entry name" value="sav2460 like domains"/>
    <property type="match status" value="1"/>
</dbReference>
<proteinExistence type="inferred from homology"/>
<evidence type="ECO:0000256" key="2">
    <source>
        <dbReference type="ARBA" id="ARBA00022686"/>
    </source>
</evidence>
<evidence type="ECO:0000313" key="5">
    <source>
        <dbReference type="Proteomes" id="UP000000644"/>
    </source>
</evidence>
<keyword evidence="2" id="KW-0778">Tellurium resistance</keyword>
<evidence type="ECO:0000313" key="4">
    <source>
        <dbReference type="EMBL" id="ABM40084.1"/>
    </source>
</evidence>
<keyword evidence="4" id="KW-0614">Plasmid</keyword>
<dbReference type="PANTHER" id="PTHR32097">
    <property type="entry name" value="CAMP-BINDING PROTEIN 1-RELATED"/>
    <property type="match status" value="1"/>
</dbReference>
<dbReference type="HOGENOM" id="CLU_055120_2_2_4"/>
<accession>A1VWQ6</accession>
<evidence type="ECO:0000259" key="3">
    <source>
        <dbReference type="Pfam" id="PF02342"/>
    </source>
</evidence>
<dbReference type="KEGG" id="pna:Pnap_4668"/>
<name>A1VWQ6_POLNA</name>
<keyword evidence="5" id="KW-1185">Reference proteome</keyword>